<dbReference type="EnsemblPlants" id="Bra037340.1">
    <property type="protein sequence ID" value="Bra037340.1-P"/>
    <property type="gene ID" value="Bra037340"/>
</dbReference>
<dbReference type="FunCoup" id="M4F8C8">
    <property type="interactions" value="1571"/>
</dbReference>
<dbReference type="HOGENOM" id="CLU_014707_0_0_1"/>
<dbReference type="Gramene" id="Bra037340.1">
    <property type="protein sequence ID" value="Bra037340.1-P"/>
    <property type="gene ID" value="Bra037340"/>
</dbReference>
<keyword evidence="5" id="KW-1185">Reference proteome</keyword>
<dbReference type="Proteomes" id="UP000011750">
    <property type="component" value="Chromosome A09"/>
</dbReference>
<dbReference type="InterPro" id="IPR025486">
    <property type="entry name" value="DUF4378"/>
</dbReference>
<evidence type="ECO:0008006" key="6">
    <source>
        <dbReference type="Google" id="ProtNLM"/>
    </source>
</evidence>
<dbReference type="AlphaFoldDB" id="M4F8C8"/>
<feature type="domain" description="DUF3741" evidence="2">
    <location>
        <begin position="184"/>
        <end position="226"/>
    </location>
</feature>
<dbReference type="PANTHER" id="PTHR47212:SF4">
    <property type="entry name" value="ADHESIN-LIKE PROTEIN, PUTATIVE (DUF3741)-RELATED"/>
    <property type="match status" value="1"/>
</dbReference>
<evidence type="ECO:0000313" key="5">
    <source>
        <dbReference type="Proteomes" id="UP000011750"/>
    </source>
</evidence>
<feature type="region of interest" description="Disordered" evidence="1">
    <location>
        <begin position="76"/>
        <end position="141"/>
    </location>
</feature>
<reference evidence="4 5" key="2">
    <citation type="journal article" date="2018" name="Hortic Res">
        <title>Improved Brassica rapa reference genome by single-molecule sequencing and chromosome conformation capture technologies.</title>
        <authorList>
            <person name="Zhang L."/>
            <person name="Cai X."/>
            <person name="Wu J."/>
            <person name="Liu M."/>
            <person name="Grob S."/>
            <person name="Cheng F."/>
            <person name="Liang J."/>
            <person name="Cai C."/>
            <person name="Liu Z."/>
            <person name="Liu B."/>
            <person name="Wang F."/>
            <person name="Li S."/>
            <person name="Liu F."/>
            <person name="Li X."/>
            <person name="Cheng L."/>
            <person name="Yang W."/>
            <person name="Li M.H."/>
            <person name="Grossniklaus U."/>
            <person name="Zheng H."/>
            <person name="Wang X."/>
        </authorList>
    </citation>
    <scope>NUCLEOTIDE SEQUENCE [LARGE SCALE GENOMIC DNA]</scope>
    <source>
        <strain evidence="4 5">cv. Chiifu-401-42</strain>
    </source>
</reference>
<evidence type="ECO:0000313" key="4">
    <source>
        <dbReference type="EnsemblPlants" id="Bra037340.1-P"/>
    </source>
</evidence>
<dbReference type="OMA" id="GHDVCLE"/>
<reference evidence="4" key="3">
    <citation type="submission" date="2023-03" db="UniProtKB">
        <authorList>
            <consortium name="EnsemblPlants"/>
        </authorList>
    </citation>
    <scope>IDENTIFICATION</scope>
    <source>
        <strain evidence="4">cv. Chiifu-401-42</strain>
    </source>
</reference>
<protein>
    <recommendedName>
        <fullName evidence="6">DUF4378 domain-containing protein</fullName>
    </recommendedName>
</protein>
<reference evidence="4 5" key="1">
    <citation type="journal article" date="2011" name="Nat. Genet.">
        <title>The genome of the mesopolyploid crop species Brassica rapa.</title>
        <authorList>
            <consortium name="Brassica rapa Genome Sequencing Project Consortium"/>
            <person name="Wang X."/>
            <person name="Wang H."/>
            <person name="Wang J."/>
            <person name="Sun R."/>
            <person name="Wu J."/>
            <person name="Liu S."/>
            <person name="Bai Y."/>
            <person name="Mun J.H."/>
            <person name="Bancroft I."/>
            <person name="Cheng F."/>
            <person name="Huang S."/>
            <person name="Li X."/>
            <person name="Hua W."/>
            <person name="Wang J."/>
            <person name="Wang X."/>
            <person name="Freeling M."/>
            <person name="Pires J.C."/>
            <person name="Paterson A.H."/>
            <person name="Chalhoub B."/>
            <person name="Wang B."/>
            <person name="Hayward A."/>
            <person name="Sharpe A.G."/>
            <person name="Park B.S."/>
            <person name="Weisshaar B."/>
            <person name="Liu B."/>
            <person name="Li B."/>
            <person name="Liu B."/>
            <person name="Tong C."/>
            <person name="Song C."/>
            <person name="Duran C."/>
            <person name="Peng C."/>
            <person name="Geng C."/>
            <person name="Koh C."/>
            <person name="Lin C."/>
            <person name="Edwards D."/>
            <person name="Mu D."/>
            <person name="Shen D."/>
            <person name="Soumpourou E."/>
            <person name="Li F."/>
            <person name="Fraser F."/>
            <person name="Conant G."/>
            <person name="Lassalle G."/>
            <person name="King G.J."/>
            <person name="Bonnema G."/>
            <person name="Tang H."/>
            <person name="Wang H."/>
            <person name="Belcram H."/>
            <person name="Zhou H."/>
            <person name="Hirakawa H."/>
            <person name="Abe H."/>
            <person name="Guo H."/>
            <person name="Wang H."/>
            <person name="Jin H."/>
            <person name="Parkin I.A."/>
            <person name="Batley J."/>
            <person name="Kim J.S."/>
            <person name="Just J."/>
            <person name="Li J."/>
            <person name="Xu J."/>
            <person name="Deng J."/>
            <person name="Kim J.A."/>
            <person name="Li J."/>
            <person name="Yu J."/>
            <person name="Meng J."/>
            <person name="Wang J."/>
            <person name="Min J."/>
            <person name="Poulain J."/>
            <person name="Wang J."/>
            <person name="Hatakeyama K."/>
            <person name="Wu K."/>
            <person name="Wang L."/>
            <person name="Fang L."/>
            <person name="Trick M."/>
            <person name="Links M.G."/>
            <person name="Zhao M."/>
            <person name="Jin M."/>
            <person name="Ramchiary N."/>
            <person name="Drou N."/>
            <person name="Berkman P.J."/>
            <person name="Cai Q."/>
            <person name="Huang Q."/>
            <person name="Li R."/>
            <person name="Tabata S."/>
            <person name="Cheng S."/>
            <person name="Zhang S."/>
            <person name="Zhang S."/>
            <person name="Huang S."/>
            <person name="Sato S."/>
            <person name="Sun S."/>
            <person name="Kwon S.J."/>
            <person name="Choi S.R."/>
            <person name="Lee T.H."/>
            <person name="Fan W."/>
            <person name="Zhao X."/>
            <person name="Tan X."/>
            <person name="Xu X."/>
            <person name="Wang Y."/>
            <person name="Qiu Y."/>
            <person name="Yin Y."/>
            <person name="Li Y."/>
            <person name="Du Y."/>
            <person name="Liao Y."/>
            <person name="Lim Y."/>
            <person name="Narusaka Y."/>
            <person name="Wang Y."/>
            <person name="Wang Z."/>
            <person name="Li Z."/>
            <person name="Wang Z."/>
            <person name="Xiong Z."/>
            <person name="Zhang Z."/>
        </authorList>
    </citation>
    <scope>NUCLEOTIDE SEQUENCE [LARGE SCALE GENOMIC DNA]</scope>
    <source>
        <strain evidence="4 5">cv. Chiifu-401-42</strain>
    </source>
</reference>
<name>M4F8C8_BRACM</name>
<feature type="domain" description="DUF4378" evidence="3">
    <location>
        <begin position="630"/>
        <end position="774"/>
    </location>
</feature>
<evidence type="ECO:0000259" key="2">
    <source>
        <dbReference type="Pfam" id="PF12552"/>
    </source>
</evidence>
<proteinExistence type="predicted"/>
<dbReference type="InterPro" id="IPR022212">
    <property type="entry name" value="DUF3741"/>
</dbReference>
<feature type="compositionally biased region" description="Low complexity" evidence="1">
    <location>
        <begin position="238"/>
        <end position="250"/>
    </location>
</feature>
<dbReference type="PANTHER" id="PTHR47212">
    <property type="entry name" value="ADHESIN-LIKE PROTEIN, PUTATIVE (DUF3741)-RELATED"/>
    <property type="match status" value="1"/>
</dbReference>
<feature type="region of interest" description="Disordered" evidence="1">
    <location>
        <begin position="234"/>
        <end position="271"/>
    </location>
</feature>
<dbReference type="InParanoid" id="M4F8C8"/>
<feature type="compositionally biased region" description="Polar residues" evidence="1">
    <location>
        <begin position="111"/>
        <end position="124"/>
    </location>
</feature>
<sequence>MAKKTQRRAASRDQLGCMWAAGNHNELDKSNKCRDKAAQDTLVSNVGEERNVKITIIKPSVKKLIAEELFNDKELKKQRENAEAGQLSDSELEGRRRKNHRRKNKTRKNSCDNFSHINTTNTEEPQVHRRTKKSHHASERSVDIDNMIEEFYSEIHRRSTSLAKNHKQDDYKEKLRELIKFLISQKLLHGNRPKENSEILTSKDLMEVFQILGSDEELFLKLLQDPEILVPRQKGEESLSLSGASEQSSLADKRRSSSFFRRKDTPQEVTDDKACEASSDRIYILKPGFSSPDTAPDSHLMRNKLQNERNSSHFFLSEIKRKLKQAIRKEQPGLQRERRFPKNVPTKDHFFLERMAKPSTSQKNNEDDRKQRVSNIYTEAKKHLSEMLNNGDLDSNITSRQVQRTLGRILSLPEYLSPLSSPGRRWEKSSTSHRKSASADYINAVNIKKETPVSQPEDAIIKSADTQACDLRKETDNAVESLQPTVCEPSEKSVDVEDGTANEDKVSAAGSADDVMITNEIGIVTEEASSTLTSHEENQPPLASSVASPSHCLAKSESSAIIDVPEWSSPISVLEPLFIEDDVSPSKMRSQSDEPQVQPWCIHFDDKEDSAAKSREDAVKSITSDKELVFKYVKAVVDAVVSDFEELYLKAQFSDQLLEPALISNVPFCPNQLCHDHELLFDCINEVIMELCCCPPWASFVTPRTRVFSTVKSIVHEVQEAVYWHLLPLPLPRALDQIVRKDMAKAGNWLDIRCEIDCIGFETSELILEELLEEVALNCLNNTEHSLLPAELKIDESILVL</sequence>
<evidence type="ECO:0000256" key="1">
    <source>
        <dbReference type="SAM" id="MobiDB-lite"/>
    </source>
</evidence>
<organism evidence="4 5">
    <name type="scientific">Brassica campestris</name>
    <name type="common">Field mustard</name>
    <dbReference type="NCBI Taxonomy" id="3711"/>
    <lineage>
        <taxon>Eukaryota</taxon>
        <taxon>Viridiplantae</taxon>
        <taxon>Streptophyta</taxon>
        <taxon>Embryophyta</taxon>
        <taxon>Tracheophyta</taxon>
        <taxon>Spermatophyta</taxon>
        <taxon>Magnoliopsida</taxon>
        <taxon>eudicotyledons</taxon>
        <taxon>Gunneridae</taxon>
        <taxon>Pentapetalae</taxon>
        <taxon>rosids</taxon>
        <taxon>malvids</taxon>
        <taxon>Brassicales</taxon>
        <taxon>Brassicaceae</taxon>
        <taxon>Brassiceae</taxon>
        <taxon>Brassica</taxon>
    </lineage>
</organism>
<evidence type="ECO:0000259" key="3">
    <source>
        <dbReference type="Pfam" id="PF14309"/>
    </source>
</evidence>
<feature type="compositionally biased region" description="Basic and acidic residues" evidence="1">
    <location>
        <begin position="251"/>
        <end position="271"/>
    </location>
</feature>
<feature type="compositionally biased region" description="Basic residues" evidence="1">
    <location>
        <begin position="95"/>
        <end position="108"/>
    </location>
</feature>
<dbReference type="Pfam" id="PF14309">
    <property type="entry name" value="DUF4378"/>
    <property type="match status" value="1"/>
</dbReference>
<accession>M4F8C8</accession>
<dbReference type="STRING" id="51351.M4F8C8"/>
<dbReference type="eggNOG" id="ENOG502QV0Y">
    <property type="taxonomic scope" value="Eukaryota"/>
</dbReference>
<dbReference type="Pfam" id="PF12552">
    <property type="entry name" value="DUF3741"/>
    <property type="match status" value="1"/>
</dbReference>